<proteinExistence type="inferred from homology"/>
<dbReference type="PANTHER" id="PTHR43000">
    <property type="entry name" value="DTDP-D-GLUCOSE 4,6-DEHYDRATASE-RELATED"/>
    <property type="match status" value="1"/>
</dbReference>
<dbReference type="PATRIC" id="fig|69222.5.peg.1385"/>
<evidence type="ECO:0000256" key="2">
    <source>
        <dbReference type="ARBA" id="ARBA00007637"/>
    </source>
</evidence>
<dbReference type="EMBL" id="JFHN01000034">
    <property type="protein sequence ID" value="EXU76273.1"/>
    <property type="molecule type" value="Genomic_DNA"/>
</dbReference>
<dbReference type="AlphaFoldDB" id="A0A014NA71"/>
<reference evidence="4 5" key="1">
    <citation type="submission" date="2014-02" db="EMBL/GenBank/DDBJ databases">
        <title>Draft genome of Erwinia mallotivora strain BT-MARDI, a papaya dieback pathogen.</title>
        <authorList>
            <person name="Redzuan R."/>
            <person name="Abu Bakar N."/>
            <person name="Badrun R."/>
            <person name="Mohd Raih M.F."/>
            <person name="Rozano L."/>
            <person name="Mat Amin N."/>
        </authorList>
    </citation>
    <scope>NUCLEOTIDE SEQUENCE [LARGE SCALE GENOMIC DNA]</scope>
    <source>
        <strain evidence="4 5">BT-MARDI</strain>
    </source>
</reference>
<dbReference type="Gene3D" id="3.40.50.720">
    <property type="entry name" value="NAD(P)-binding Rossmann-like Domain"/>
    <property type="match status" value="1"/>
</dbReference>
<name>A0A014NA71_9GAMM</name>
<dbReference type="Pfam" id="PF01370">
    <property type="entry name" value="Epimerase"/>
    <property type="match status" value="1"/>
</dbReference>
<comment type="similarity">
    <text evidence="2">Belongs to the NAD(P)-dependent epimerase/dehydratase family.</text>
</comment>
<comment type="caution">
    <text evidence="4">The sequence shown here is derived from an EMBL/GenBank/DDBJ whole genome shotgun (WGS) entry which is preliminary data.</text>
</comment>
<evidence type="ECO:0000313" key="5">
    <source>
        <dbReference type="Proteomes" id="UP000019918"/>
    </source>
</evidence>
<protein>
    <submittedName>
        <fullName evidence="4">Oxidoreductase</fullName>
    </submittedName>
</protein>
<dbReference type="STRING" id="69222.BG55_06715"/>
<sequence>MQNILLTGASGFVGQALLRQLANNDDLSITVICREESRNTLPAQQNLHQVVVTDSIFDKDQSWWQARLNGIDTVIHSAWYVDPQDYLTSEQNIACLNGTVVLAQACVAAGVGYFAGIGTCFEYQHGNDYLSVETPLAPRSLYAACKVATFHLLSELFRNSPTAFGWYRLFYLYGAGEKAARLVPYLTSMLSSHQPAVLKQANLVRDYLDVDIAAEKIINNVMALHAGVFNVCSGDNTTLKDLALKIAARYNATHLLQLGEVTPSASTPLKIVGVCNL</sequence>
<dbReference type="RefSeq" id="WP_034935620.1">
    <property type="nucleotide sequence ID" value="NZ_JFHN01000034.1"/>
</dbReference>
<dbReference type="InterPro" id="IPR001509">
    <property type="entry name" value="Epimerase_deHydtase"/>
</dbReference>
<gene>
    <name evidence="4" type="ORF">BG55_06715</name>
</gene>
<evidence type="ECO:0000256" key="1">
    <source>
        <dbReference type="ARBA" id="ARBA00005125"/>
    </source>
</evidence>
<dbReference type="InterPro" id="IPR036291">
    <property type="entry name" value="NAD(P)-bd_dom_sf"/>
</dbReference>
<evidence type="ECO:0000259" key="3">
    <source>
        <dbReference type="Pfam" id="PF01370"/>
    </source>
</evidence>
<feature type="domain" description="NAD-dependent epimerase/dehydratase" evidence="3">
    <location>
        <begin position="4"/>
        <end position="216"/>
    </location>
</feature>
<keyword evidence="5" id="KW-1185">Reference proteome</keyword>
<dbReference type="Proteomes" id="UP000019918">
    <property type="component" value="Unassembled WGS sequence"/>
</dbReference>
<dbReference type="CDD" id="cd08946">
    <property type="entry name" value="SDR_e"/>
    <property type="match status" value="1"/>
</dbReference>
<evidence type="ECO:0000313" key="4">
    <source>
        <dbReference type="EMBL" id="EXU76273.1"/>
    </source>
</evidence>
<dbReference type="SUPFAM" id="SSF51735">
    <property type="entry name" value="NAD(P)-binding Rossmann-fold domains"/>
    <property type="match status" value="1"/>
</dbReference>
<dbReference type="OrthoDB" id="9803010at2"/>
<comment type="pathway">
    <text evidence="1">Bacterial outer membrane biogenesis; LPS O-antigen biosynthesis.</text>
</comment>
<accession>A0A014NA71</accession>
<organism evidence="4 5">
    <name type="scientific">Erwinia mallotivora</name>
    <dbReference type="NCBI Taxonomy" id="69222"/>
    <lineage>
        <taxon>Bacteria</taxon>
        <taxon>Pseudomonadati</taxon>
        <taxon>Pseudomonadota</taxon>
        <taxon>Gammaproteobacteria</taxon>
        <taxon>Enterobacterales</taxon>
        <taxon>Erwiniaceae</taxon>
        <taxon>Erwinia</taxon>
    </lineage>
</organism>